<evidence type="ECO:0000313" key="2">
    <source>
        <dbReference type="Proteomes" id="UP001320420"/>
    </source>
</evidence>
<evidence type="ECO:0000313" key="1">
    <source>
        <dbReference type="EMBL" id="KAK7755594.1"/>
    </source>
</evidence>
<proteinExistence type="predicted"/>
<dbReference type="EMBL" id="JAKJXP020000012">
    <property type="protein sequence ID" value="KAK7755594.1"/>
    <property type="molecule type" value="Genomic_DNA"/>
</dbReference>
<gene>
    <name evidence="1" type="ORF">SLS62_002529</name>
</gene>
<dbReference type="AlphaFoldDB" id="A0AAN9V6T7"/>
<organism evidence="1 2">
    <name type="scientific">Diatrype stigma</name>
    <dbReference type="NCBI Taxonomy" id="117547"/>
    <lineage>
        <taxon>Eukaryota</taxon>
        <taxon>Fungi</taxon>
        <taxon>Dikarya</taxon>
        <taxon>Ascomycota</taxon>
        <taxon>Pezizomycotina</taxon>
        <taxon>Sordariomycetes</taxon>
        <taxon>Xylariomycetidae</taxon>
        <taxon>Xylariales</taxon>
        <taxon>Diatrypaceae</taxon>
        <taxon>Diatrype</taxon>
    </lineage>
</organism>
<sequence>MMLSPVYCEMPANVPPDPVAAAAAEAAAAAARASLVRLWTLFSVGVSVTILRTYARSRAVGITNLRADDFLVWIAIVRATRPKTQV</sequence>
<name>A0AAN9V6T7_9PEZI</name>
<dbReference type="Proteomes" id="UP001320420">
    <property type="component" value="Unassembled WGS sequence"/>
</dbReference>
<comment type="caution">
    <text evidence="1">The sequence shown here is derived from an EMBL/GenBank/DDBJ whole genome shotgun (WGS) entry which is preliminary data.</text>
</comment>
<accession>A0AAN9V6T7</accession>
<keyword evidence="2" id="KW-1185">Reference proteome</keyword>
<protein>
    <submittedName>
        <fullName evidence="1">Uncharacterized protein</fullName>
    </submittedName>
</protein>
<reference evidence="1 2" key="1">
    <citation type="submission" date="2024-02" db="EMBL/GenBank/DDBJ databases">
        <title>De novo assembly and annotation of 12 fungi associated with fruit tree decline syndrome in Ontario, Canada.</title>
        <authorList>
            <person name="Sulman M."/>
            <person name="Ellouze W."/>
            <person name="Ilyukhin E."/>
        </authorList>
    </citation>
    <scope>NUCLEOTIDE SEQUENCE [LARGE SCALE GENOMIC DNA]</scope>
    <source>
        <strain evidence="1 2">M11/M66-122</strain>
    </source>
</reference>